<accession>A0A3Q9FTS1</accession>
<protein>
    <submittedName>
        <fullName evidence="1">Uncharacterized protein</fullName>
    </submittedName>
</protein>
<sequence length="81" mass="9128">MEVTHEQAESAIKDIIGMVNKRGESIGEYIEHLDTHLRYDFKTSLGQGHISMVTVKEKAIDGLSPNAETLTLIRQNFNLDE</sequence>
<dbReference type="RefSeq" id="WP_126618989.1">
    <property type="nucleotide sequence ID" value="NZ_CP034563.1"/>
</dbReference>
<evidence type="ECO:0000313" key="1">
    <source>
        <dbReference type="EMBL" id="AZQ64856.1"/>
    </source>
</evidence>
<organism evidence="1 2">
    <name type="scientific">Flammeovirga pectinis</name>
    <dbReference type="NCBI Taxonomy" id="2494373"/>
    <lineage>
        <taxon>Bacteria</taxon>
        <taxon>Pseudomonadati</taxon>
        <taxon>Bacteroidota</taxon>
        <taxon>Cytophagia</taxon>
        <taxon>Cytophagales</taxon>
        <taxon>Flammeovirgaceae</taxon>
        <taxon>Flammeovirga</taxon>
    </lineage>
</organism>
<gene>
    <name evidence="1" type="ORF">EI427_21765</name>
</gene>
<proteinExistence type="predicted"/>
<keyword evidence="2" id="KW-1185">Reference proteome</keyword>
<evidence type="ECO:0000313" key="2">
    <source>
        <dbReference type="Proteomes" id="UP000267268"/>
    </source>
</evidence>
<dbReference type="KEGG" id="fll:EI427_21765"/>
<dbReference type="EMBL" id="CP034563">
    <property type="protein sequence ID" value="AZQ64856.1"/>
    <property type="molecule type" value="Genomic_DNA"/>
</dbReference>
<dbReference type="AlphaFoldDB" id="A0A3Q9FTS1"/>
<reference evidence="1 2" key="1">
    <citation type="submission" date="2018-12" db="EMBL/GenBank/DDBJ databases">
        <title>Flammeovirga pectinis sp. nov., isolated from the gut of the Korean scallop, Patinopecten yessoensis.</title>
        <authorList>
            <person name="Bae J.-W."/>
            <person name="Jeong Y.-S."/>
            <person name="Kang W."/>
        </authorList>
    </citation>
    <scope>NUCLEOTIDE SEQUENCE [LARGE SCALE GENOMIC DNA]</scope>
    <source>
        <strain evidence="1 2">L12M1</strain>
    </source>
</reference>
<dbReference type="Proteomes" id="UP000267268">
    <property type="component" value="Chromosome 2"/>
</dbReference>
<dbReference type="OrthoDB" id="9854690at2"/>
<name>A0A3Q9FTS1_9BACT</name>